<dbReference type="Gramene" id="Zm00001eb387680_T001">
    <property type="protein sequence ID" value="Zm00001eb387680_P001"/>
    <property type="gene ID" value="Zm00001eb387680"/>
</dbReference>
<dbReference type="InterPro" id="IPR036742">
    <property type="entry name" value="ATP_synth_F1_esu_sf_mt"/>
</dbReference>
<reference evidence="4" key="3">
    <citation type="submission" date="2019-07" db="EMBL/GenBank/DDBJ databases">
        <authorList>
            <person name="Seetharam A."/>
            <person name="Woodhouse M."/>
            <person name="Cannon E."/>
        </authorList>
    </citation>
    <scope>NUCLEOTIDE SEQUENCE [LARGE SCALE GENOMIC DNA]</scope>
    <source>
        <strain evidence="4">cv. B73</strain>
    </source>
</reference>
<dbReference type="SUPFAM" id="SSF48690">
    <property type="entry name" value="Epsilon subunit of mitochondrial F1F0-ATP synthase"/>
    <property type="match status" value="1"/>
</dbReference>
<gene>
    <name evidence="3" type="ORF">ZEAMMB73_Zm00001d046669</name>
</gene>
<dbReference type="EMBL" id="CM000785">
    <property type="protein sequence ID" value="AQL04826.1"/>
    <property type="molecule type" value="Genomic_DNA"/>
</dbReference>
<dbReference type="EnsemblPlants" id="Zm00001eb387680_T001">
    <property type="protein sequence ID" value="Zm00001eb387680_P001"/>
    <property type="gene ID" value="Zm00001eb387680"/>
</dbReference>
<accession>A0AAJ8WYK9</accession>
<dbReference type="AlphaFoldDB" id="A0AAJ8WYK9"/>
<dbReference type="GO" id="GO:0046933">
    <property type="term" value="F:proton-transporting ATP synthase activity, rotational mechanism"/>
    <property type="evidence" value="ECO:0007669"/>
    <property type="project" value="InterPro"/>
</dbReference>
<accession>A0A3L6FZX6</accession>
<evidence type="ECO:0000313" key="3">
    <source>
        <dbReference type="EMBL" id="AQL04826.1"/>
    </source>
</evidence>
<proteinExistence type="inferred from homology"/>
<evidence type="ECO:0000313" key="4">
    <source>
        <dbReference type="EnsemblPlants" id="Zm00001eb387680_P001"/>
    </source>
</evidence>
<dbReference type="GO" id="GO:0045259">
    <property type="term" value="C:proton-transporting ATP synthase complex"/>
    <property type="evidence" value="ECO:0007669"/>
    <property type="project" value="InterPro"/>
</dbReference>
<dbReference type="InterPro" id="IPR006721">
    <property type="entry name" value="ATP_synth_F1_esu_mt"/>
</dbReference>
<dbReference type="Proteomes" id="UP000007305">
    <property type="component" value="Chromosome 9"/>
</dbReference>
<evidence type="ECO:0000256" key="2">
    <source>
        <dbReference type="SAM" id="MobiDB-lite"/>
    </source>
</evidence>
<feature type="compositionally biased region" description="Low complexity" evidence="2">
    <location>
        <begin position="107"/>
        <end position="126"/>
    </location>
</feature>
<dbReference type="PANTHER" id="PTHR12448">
    <property type="entry name" value="ATP SYNTHASE EPSILON CHAIN, MITOCHONDRIAL"/>
    <property type="match status" value="1"/>
</dbReference>
<dbReference type="HOGENOM" id="CLU_1743223_0_0_1"/>
<evidence type="ECO:0000313" key="5">
    <source>
        <dbReference type="Proteomes" id="UP000007305"/>
    </source>
</evidence>
<protein>
    <submittedName>
        <fullName evidence="3 4">Uncharacterized protein</fullName>
    </submittedName>
</protein>
<reference evidence="5" key="1">
    <citation type="journal article" date="2009" name="Science">
        <title>The B73 maize genome: complexity, diversity, and dynamics.</title>
        <authorList>
            <person name="Schnable P.S."/>
            <person name="Ware D."/>
            <person name="Fulton R.S."/>
            <person name="Stein J.C."/>
            <person name="Wei F."/>
            <person name="Pasternak S."/>
            <person name="Liang C."/>
            <person name="Zhang J."/>
            <person name="Fulton L."/>
            <person name="Graves T.A."/>
            <person name="Minx P."/>
            <person name="Reily A.D."/>
            <person name="Courtney L."/>
            <person name="Kruchowski S.S."/>
            <person name="Tomlinson C."/>
            <person name="Strong C."/>
            <person name="Delehaunty K."/>
            <person name="Fronick C."/>
            <person name="Courtney B."/>
            <person name="Rock S.M."/>
            <person name="Belter E."/>
            <person name="Du F."/>
            <person name="Kim K."/>
            <person name="Abbott R.M."/>
            <person name="Cotton M."/>
            <person name="Levy A."/>
            <person name="Marchetto P."/>
            <person name="Ochoa K."/>
            <person name="Jackson S.M."/>
            <person name="Gillam B."/>
            <person name="Chen W."/>
            <person name="Yan L."/>
            <person name="Higginbotham J."/>
            <person name="Cardenas M."/>
            <person name="Waligorski J."/>
            <person name="Applebaum E."/>
            <person name="Phelps L."/>
            <person name="Falcone J."/>
            <person name="Kanchi K."/>
            <person name="Thane T."/>
            <person name="Scimone A."/>
            <person name="Thane N."/>
            <person name="Henke J."/>
            <person name="Wang T."/>
            <person name="Ruppert J."/>
            <person name="Shah N."/>
            <person name="Rotter K."/>
            <person name="Hodges J."/>
            <person name="Ingenthron E."/>
            <person name="Cordes M."/>
            <person name="Kohlberg S."/>
            <person name="Sgro J."/>
            <person name="Delgado B."/>
            <person name="Mead K."/>
            <person name="Chinwalla A."/>
            <person name="Leonard S."/>
            <person name="Crouse K."/>
            <person name="Collura K."/>
            <person name="Kudrna D."/>
            <person name="Currie J."/>
            <person name="He R."/>
            <person name="Angelova A."/>
            <person name="Rajasekar S."/>
            <person name="Mueller T."/>
            <person name="Lomeli R."/>
            <person name="Scara G."/>
            <person name="Ko A."/>
            <person name="Delaney K."/>
            <person name="Wissotski M."/>
            <person name="Lopez G."/>
            <person name="Campos D."/>
            <person name="Braidotti M."/>
            <person name="Ashley E."/>
            <person name="Golser W."/>
            <person name="Kim H."/>
            <person name="Lee S."/>
            <person name="Lin J."/>
            <person name="Dujmic Z."/>
            <person name="Kim W."/>
            <person name="Talag J."/>
            <person name="Zuccolo A."/>
            <person name="Fan C."/>
            <person name="Sebastian A."/>
            <person name="Kramer M."/>
            <person name="Spiegel L."/>
            <person name="Nascimento L."/>
            <person name="Zutavern T."/>
            <person name="Miller B."/>
            <person name="Ambroise C."/>
            <person name="Muller S."/>
            <person name="Spooner W."/>
            <person name="Narechania A."/>
            <person name="Ren L."/>
            <person name="Wei S."/>
            <person name="Kumari S."/>
            <person name="Faga B."/>
            <person name="Levy M.J."/>
            <person name="McMahan L."/>
            <person name="Van Buren P."/>
            <person name="Vaughn M.W."/>
            <person name="Ying K."/>
            <person name="Yeh C.-T."/>
            <person name="Emrich S.J."/>
            <person name="Jia Y."/>
            <person name="Kalyanaraman A."/>
            <person name="Hsia A.-P."/>
            <person name="Barbazuk W.B."/>
            <person name="Baucom R.S."/>
            <person name="Brutnell T.P."/>
            <person name="Carpita N.C."/>
            <person name="Chaparro C."/>
            <person name="Chia J.-M."/>
            <person name="Deragon J.-M."/>
            <person name="Estill J.C."/>
            <person name="Fu Y."/>
            <person name="Jeddeloh J.A."/>
            <person name="Han Y."/>
            <person name="Lee H."/>
            <person name="Li P."/>
            <person name="Lisch D.R."/>
            <person name="Liu S."/>
            <person name="Liu Z."/>
            <person name="Nagel D.H."/>
            <person name="McCann M.C."/>
            <person name="SanMiguel P."/>
            <person name="Myers A.M."/>
            <person name="Nettleton D."/>
            <person name="Nguyen J."/>
            <person name="Penning B.W."/>
            <person name="Ponnala L."/>
            <person name="Schneider K.L."/>
            <person name="Schwartz D.C."/>
            <person name="Sharma A."/>
            <person name="Soderlund C."/>
            <person name="Springer N.M."/>
            <person name="Sun Q."/>
            <person name="Wang H."/>
            <person name="Waterman M."/>
            <person name="Westerman R."/>
            <person name="Wolfgruber T.K."/>
            <person name="Yang L."/>
            <person name="Yu Y."/>
            <person name="Zhang L."/>
            <person name="Zhou S."/>
            <person name="Zhu Q."/>
            <person name="Bennetzen J.L."/>
            <person name="Dawe R.K."/>
            <person name="Jiang J."/>
            <person name="Jiang N."/>
            <person name="Presting G.G."/>
            <person name="Wessler S.R."/>
            <person name="Aluru S."/>
            <person name="Martienssen R.A."/>
            <person name="Clifton S.W."/>
            <person name="McCombie W.R."/>
            <person name="Wing R.A."/>
            <person name="Wilson R.K."/>
        </authorList>
    </citation>
    <scope>NUCLEOTIDE SEQUENCE [LARGE SCALE GENOMIC DNA]</scope>
    <source>
        <strain evidence="5">cv. B73</strain>
    </source>
</reference>
<reference evidence="3" key="2">
    <citation type="submission" date="2015-12" db="EMBL/GenBank/DDBJ databases">
        <title>Update maize B73 reference genome by single molecule sequencing technologies.</title>
        <authorList>
            <consortium name="Maize Genome Sequencing Project"/>
            <person name="Ware D."/>
        </authorList>
    </citation>
    <scope>NUCLEOTIDE SEQUENCE</scope>
    <source>
        <tissue evidence="3">Seedling</tissue>
    </source>
</reference>
<sequence length="150" mass="16869">MTHRRSSMPECHAHAQGHDFSRPTTRPTSASLMPLKFLPPYVSMLQRFTPAPLWEMQPPTQWCEESSWRNAMSMTTTVAPFWWAAGMTYIGYSNACTALARDCPWSPSSPRSHPARRSISPSPSGRTTSMRSPGSDLLPPFYFDNAHPLI</sequence>
<dbReference type="PANTHER" id="PTHR12448:SF0">
    <property type="entry name" value="ATP SYNTHASE SUBUNIT EPSILON, MITOCHONDRIAL"/>
    <property type="match status" value="1"/>
</dbReference>
<reference evidence="4" key="4">
    <citation type="submission" date="2021-05" db="UniProtKB">
        <authorList>
            <consortium name="EnsemblPlants"/>
        </authorList>
    </citation>
    <scope>IDENTIFICATION</scope>
    <source>
        <strain evidence="4">cv. B73</strain>
    </source>
</reference>
<organism evidence="3">
    <name type="scientific">Zea mays</name>
    <name type="common">Maize</name>
    <dbReference type="NCBI Taxonomy" id="4577"/>
    <lineage>
        <taxon>Eukaryota</taxon>
        <taxon>Viridiplantae</taxon>
        <taxon>Streptophyta</taxon>
        <taxon>Embryophyta</taxon>
        <taxon>Tracheophyta</taxon>
        <taxon>Spermatophyta</taxon>
        <taxon>Magnoliopsida</taxon>
        <taxon>Liliopsida</taxon>
        <taxon>Poales</taxon>
        <taxon>Poaceae</taxon>
        <taxon>PACMAD clade</taxon>
        <taxon>Panicoideae</taxon>
        <taxon>Andropogonodae</taxon>
        <taxon>Andropogoneae</taxon>
        <taxon>Tripsacinae</taxon>
        <taxon>Zea</taxon>
    </lineage>
</organism>
<name>A0AAJ8WYK9_MAIZE</name>
<keyword evidence="5" id="KW-1185">Reference proteome</keyword>
<accession>A0A3L6DGC6</accession>
<accession>K7VB24</accession>
<feature type="region of interest" description="Disordered" evidence="2">
    <location>
        <begin position="107"/>
        <end position="136"/>
    </location>
</feature>
<dbReference type="PaxDb" id="4577-GRMZM2G398062_P01"/>
<feature type="compositionally biased region" description="Basic and acidic residues" evidence="2">
    <location>
        <begin position="11"/>
        <end position="21"/>
    </location>
</feature>
<feature type="region of interest" description="Disordered" evidence="2">
    <location>
        <begin position="1"/>
        <end position="27"/>
    </location>
</feature>
<dbReference type="GO" id="GO:0005743">
    <property type="term" value="C:mitochondrial inner membrane"/>
    <property type="evidence" value="ECO:0007669"/>
    <property type="project" value="InterPro"/>
</dbReference>
<evidence type="ECO:0000256" key="1">
    <source>
        <dbReference type="ARBA" id="ARBA00009502"/>
    </source>
</evidence>
<comment type="similarity">
    <text evidence="1">Belongs to the eukaryotic ATPase epsilon family.</text>
</comment>